<organism evidence="2 3">
    <name type="scientific">Saprospira grandis (strain Lewin)</name>
    <dbReference type="NCBI Taxonomy" id="984262"/>
    <lineage>
        <taxon>Bacteria</taxon>
        <taxon>Pseudomonadati</taxon>
        <taxon>Bacteroidota</taxon>
        <taxon>Saprospiria</taxon>
        <taxon>Saprospirales</taxon>
        <taxon>Saprospiraceae</taxon>
        <taxon>Saprospira</taxon>
    </lineage>
</organism>
<dbReference type="EMBL" id="CP002831">
    <property type="protein sequence ID" value="AFC25225.1"/>
    <property type="molecule type" value="Genomic_DNA"/>
</dbReference>
<sequence length="49" mass="5297">MSVFFFILGAPKGRFSWPSDGRQCGKAADQGRQAAGPSEQRAAERQQGL</sequence>
<proteinExistence type="predicted"/>
<dbReference type="AlphaFoldDB" id="H6L5K9"/>
<feature type="region of interest" description="Disordered" evidence="1">
    <location>
        <begin position="17"/>
        <end position="49"/>
    </location>
</feature>
<gene>
    <name evidence="2" type="ordered locus">SGRA_2497</name>
</gene>
<protein>
    <submittedName>
        <fullName evidence="2">Uncharacterized protein</fullName>
    </submittedName>
</protein>
<dbReference type="HOGENOM" id="CLU_3140543_0_0_10"/>
<evidence type="ECO:0000313" key="2">
    <source>
        <dbReference type="EMBL" id="AFC25225.1"/>
    </source>
</evidence>
<name>H6L5K9_SAPGL</name>
<dbReference type="Proteomes" id="UP000007519">
    <property type="component" value="Chromosome"/>
</dbReference>
<reference evidence="2 3" key="1">
    <citation type="journal article" date="2012" name="Stand. Genomic Sci.">
        <title>Complete genome sequencing and analysis of Saprospira grandis str. Lewin, a predatory marine bacterium.</title>
        <authorList>
            <person name="Saw J.H."/>
            <person name="Yuryev A."/>
            <person name="Kanbe M."/>
            <person name="Hou S."/>
            <person name="Young A.G."/>
            <person name="Aizawa S."/>
            <person name="Alam M."/>
        </authorList>
    </citation>
    <scope>NUCLEOTIDE SEQUENCE [LARGE SCALE GENOMIC DNA]</scope>
    <source>
        <strain evidence="2 3">Lewin</strain>
    </source>
</reference>
<keyword evidence="3" id="KW-1185">Reference proteome</keyword>
<evidence type="ECO:0000256" key="1">
    <source>
        <dbReference type="SAM" id="MobiDB-lite"/>
    </source>
</evidence>
<dbReference type="KEGG" id="sgn:SGRA_2497"/>
<accession>H6L5K9</accession>
<evidence type="ECO:0000313" key="3">
    <source>
        <dbReference type="Proteomes" id="UP000007519"/>
    </source>
</evidence>